<dbReference type="InterPro" id="IPR004089">
    <property type="entry name" value="MCPsignal_dom"/>
</dbReference>
<feature type="domain" description="HAMP" evidence="12">
    <location>
        <begin position="311"/>
        <end position="363"/>
    </location>
</feature>
<dbReference type="SUPFAM" id="SSF103190">
    <property type="entry name" value="Sensory domain-like"/>
    <property type="match status" value="1"/>
</dbReference>
<evidence type="ECO:0000259" key="11">
    <source>
        <dbReference type="PROSITE" id="PS50111"/>
    </source>
</evidence>
<feature type="transmembrane region" description="Helical" evidence="10">
    <location>
        <begin position="291"/>
        <end position="310"/>
    </location>
</feature>
<dbReference type="STRING" id="290052.ASU35_10175"/>
<dbReference type="PROSITE" id="PS50885">
    <property type="entry name" value="HAMP"/>
    <property type="match status" value="1"/>
</dbReference>
<evidence type="ECO:0000313" key="13">
    <source>
        <dbReference type="EMBL" id="KSV59199.1"/>
    </source>
</evidence>
<protein>
    <recommendedName>
        <fullName evidence="15">Chemotaxis protein</fullName>
    </recommendedName>
</protein>
<evidence type="ECO:0000256" key="5">
    <source>
        <dbReference type="ARBA" id="ARBA00022989"/>
    </source>
</evidence>
<dbReference type="EMBL" id="LNAM01000151">
    <property type="protein sequence ID" value="KSV59199.1"/>
    <property type="molecule type" value="Genomic_DNA"/>
</dbReference>
<evidence type="ECO:0000256" key="2">
    <source>
        <dbReference type="ARBA" id="ARBA00022475"/>
    </source>
</evidence>
<gene>
    <name evidence="13" type="ORF">ASU35_10175</name>
</gene>
<dbReference type="OrthoDB" id="1862723at2"/>
<evidence type="ECO:0000313" key="14">
    <source>
        <dbReference type="Proteomes" id="UP000054874"/>
    </source>
</evidence>
<dbReference type="CDD" id="cd06225">
    <property type="entry name" value="HAMP"/>
    <property type="match status" value="1"/>
</dbReference>
<evidence type="ECO:0000256" key="6">
    <source>
        <dbReference type="ARBA" id="ARBA00023136"/>
    </source>
</evidence>
<keyword evidence="5 10" id="KW-1133">Transmembrane helix</keyword>
<evidence type="ECO:0000256" key="4">
    <source>
        <dbReference type="ARBA" id="ARBA00022692"/>
    </source>
</evidence>
<dbReference type="Pfam" id="PF02743">
    <property type="entry name" value="dCache_1"/>
    <property type="match status" value="1"/>
</dbReference>
<dbReference type="InterPro" id="IPR033479">
    <property type="entry name" value="dCache_1"/>
</dbReference>
<dbReference type="GO" id="GO:0006935">
    <property type="term" value="P:chemotaxis"/>
    <property type="evidence" value="ECO:0007669"/>
    <property type="project" value="UniProtKB-KW"/>
</dbReference>
<comment type="subcellular location">
    <subcellularLocation>
        <location evidence="1">Cell membrane</location>
        <topology evidence="1">Multi-pass membrane protein</topology>
    </subcellularLocation>
</comment>
<dbReference type="Gene3D" id="3.30.450.20">
    <property type="entry name" value="PAS domain"/>
    <property type="match status" value="2"/>
</dbReference>
<feature type="transmembrane region" description="Helical" evidence="10">
    <location>
        <begin position="15"/>
        <end position="38"/>
    </location>
</feature>
<dbReference type="SMART" id="SM00283">
    <property type="entry name" value="MA"/>
    <property type="match status" value="1"/>
</dbReference>
<evidence type="ECO:0000256" key="8">
    <source>
        <dbReference type="ARBA" id="ARBA00029447"/>
    </source>
</evidence>
<dbReference type="GO" id="GO:0004888">
    <property type="term" value="F:transmembrane signaling receptor activity"/>
    <property type="evidence" value="ECO:0007669"/>
    <property type="project" value="InterPro"/>
</dbReference>
<sequence length="668" mass="72681">MKKRTSITTQLMSHIIPLVAVLMIISVGLTMLLTNISVREMAKSELKKEAYGNEKVLARFISDVISTLRAIRDTLENVDFADDKERLGYMETTVTLNESIPNGVYIGDDRGHFLDSSLWVPGSDFVVTERAWYVKSMQNREFLLSEPFQDANTGQTIVSISSKANIKGWGNTVLAGDMYLNRISEFISGLTVMNAGYSFVFDPGSDIIIAHKESQYNGMLLSEAAAQESIIAQLQKQITEADNLDEILTVSTDKDTYMVVAEPVENTSWYLVSCISEGIVLNKLHHLLSKISLIAVILSAVVMVIIAFSIHRKTKPIKKLTSVIEGMTSGDFTVEVIPVGNDEITTMSEKLKVFIESMRGTICQLTDISSHLGEQSANSAEVSKGLSESAAMQSESMGQMTTTVDDLAHSIESIAENATSLAEAVSVVFNNGTEAEEKVTETVVAAEKGKSDIEKVAANMDKINGSIEALSKIVREVGESTAEINNITEIIGDIAGQTNLLALNASIEAARAGEAGRGFAVVADEIGTLANMCADAVKKISDLIERINQQVGSTIDQTSQSVDSIRESKELVDISYETFMKIYDKVITTNENIKNVTSKIREVGDVASSMAAITEEQSASTEEILATSENLYEQSQNIADNSHEVENMAESLETTAAAIRTQMKEFKA</sequence>
<proteinExistence type="inferred from homology"/>
<dbReference type="GO" id="GO:0007165">
    <property type="term" value="P:signal transduction"/>
    <property type="evidence" value="ECO:0007669"/>
    <property type="project" value="UniProtKB-KW"/>
</dbReference>
<dbReference type="PRINTS" id="PR00260">
    <property type="entry name" value="CHEMTRNSDUCR"/>
</dbReference>
<dbReference type="Proteomes" id="UP000054874">
    <property type="component" value="Unassembled WGS sequence"/>
</dbReference>
<dbReference type="InterPro" id="IPR004090">
    <property type="entry name" value="Chemotax_Me-accpt_rcpt"/>
</dbReference>
<dbReference type="Pfam" id="PF00015">
    <property type="entry name" value="MCPsignal"/>
    <property type="match status" value="1"/>
</dbReference>
<evidence type="ECO:0000256" key="3">
    <source>
        <dbReference type="ARBA" id="ARBA00022500"/>
    </source>
</evidence>
<dbReference type="SUPFAM" id="SSF58104">
    <property type="entry name" value="Methyl-accepting chemotaxis protein (MCP) signaling domain"/>
    <property type="match status" value="1"/>
</dbReference>
<dbReference type="AlphaFoldDB" id="A0A0V8QF41"/>
<keyword evidence="14" id="KW-1185">Reference proteome</keyword>
<evidence type="ECO:0008006" key="15">
    <source>
        <dbReference type="Google" id="ProtNLM"/>
    </source>
</evidence>
<keyword evidence="6 10" id="KW-0472">Membrane</keyword>
<keyword evidence="4 10" id="KW-0812">Transmembrane</keyword>
<evidence type="ECO:0000259" key="12">
    <source>
        <dbReference type="PROSITE" id="PS50885"/>
    </source>
</evidence>
<keyword evidence="7 9" id="KW-0807">Transducer</keyword>
<dbReference type="InterPro" id="IPR029151">
    <property type="entry name" value="Sensor-like_sf"/>
</dbReference>
<organism evidence="13 14">
    <name type="scientific">Acetivibrio ethanolgignens</name>
    <dbReference type="NCBI Taxonomy" id="290052"/>
    <lineage>
        <taxon>Bacteria</taxon>
        <taxon>Bacillati</taxon>
        <taxon>Bacillota</taxon>
        <taxon>Clostridia</taxon>
        <taxon>Eubacteriales</taxon>
        <taxon>Oscillospiraceae</taxon>
        <taxon>Acetivibrio</taxon>
    </lineage>
</organism>
<evidence type="ECO:0000256" key="1">
    <source>
        <dbReference type="ARBA" id="ARBA00004651"/>
    </source>
</evidence>
<evidence type="ECO:0000256" key="10">
    <source>
        <dbReference type="SAM" id="Phobius"/>
    </source>
</evidence>
<dbReference type="RefSeq" id="WP_058352586.1">
    <property type="nucleotide sequence ID" value="NZ_CABMMD010000151.1"/>
</dbReference>
<name>A0A0V8QF41_9FIRM</name>
<keyword evidence="3" id="KW-0145">Chemotaxis</keyword>
<dbReference type="Gene3D" id="1.10.287.950">
    <property type="entry name" value="Methyl-accepting chemotaxis protein"/>
    <property type="match status" value="1"/>
</dbReference>
<accession>A0A0V8QF41</accession>
<dbReference type="InterPro" id="IPR003660">
    <property type="entry name" value="HAMP_dom"/>
</dbReference>
<evidence type="ECO:0000256" key="7">
    <source>
        <dbReference type="ARBA" id="ARBA00023224"/>
    </source>
</evidence>
<evidence type="ECO:0000256" key="9">
    <source>
        <dbReference type="PROSITE-ProRule" id="PRU00284"/>
    </source>
</evidence>
<dbReference type="PROSITE" id="PS50111">
    <property type="entry name" value="CHEMOTAXIS_TRANSDUC_2"/>
    <property type="match status" value="1"/>
</dbReference>
<reference evidence="13 14" key="1">
    <citation type="submission" date="2015-11" db="EMBL/GenBank/DDBJ databases">
        <title>Butyribacter intestini gen. nov., sp. nov., a butyric acid-producing bacterium of the family Lachnospiraceae isolated from the human faeces.</title>
        <authorList>
            <person name="Zou Y."/>
            <person name="Xue W."/>
            <person name="Luo G."/>
            <person name="Lv M."/>
        </authorList>
    </citation>
    <scope>NUCLEOTIDE SEQUENCE [LARGE SCALE GENOMIC DNA]</scope>
    <source>
        <strain evidence="13 14">ACET-33324</strain>
    </source>
</reference>
<dbReference type="SMART" id="SM00304">
    <property type="entry name" value="HAMP"/>
    <property type="match status" value="2"/>
</dbReference>
<comment type="similarity">
    <text evidence="8">Belongs to the methyl-accepting chemotaxis (MCP) protein family.</text>
</comment>
<comment type="caution">
    <text evidence="13">The sequence shown here is derived from an EMBL/GenBank/DDBJ whole genome shotgun (WGS) entry which is preliminary data.</text>
</comment>
<dbReference type="CDD" id="cd18773">
    <property type="entry name" value="PDC1_HK_sensor"/>
    <property type="match status" value="1"/>
</dbReference>
<dbReference type="PANTHER" id="PTHR32089">
    <property type="entry name" value="METHYL-ACCEPTING CHEMOTAXIS PROTEIN MCPB"/>
    <property type="match status" value="1"/>
</dbReference>
<dbReference type="GO" id="GO:0005886">
    <property type="term" value="C:plasma membrane"/>
    <property type="evidence" value="ECO:0007669"/>
    <property type="project" value="UniProtKB-SubCell"/>
</dbReference>
<feature type="domain" description="Methyl-accepting transducer" evidence="11">
    <location>
        <begin position="368"/>
        <end position="632"/>
    </location>
</feature>
<dbReference type="PANTHER" id="PTHR32089:SF112">
    <property type="entry name" value="LYSOZYME-LIKE PROTEIN-RELATED"/>
    <property type="match status" value="1"/>
</dbReference>
<dbReference type="Pfam" id="PF00672">
    <property type="entry name" value="HAMP"/>
    <property type="match status" value="1"/>
</dbReference>
<keyword evidence="2" id="KW-1003">Cell membrane</keyword>